<gene>
    <name evidence="2" type="ORF">QDQ28_07340</name>
</gene>
<proteinExistence type="predicted"/>
<feature type="domain" description="HTH-like" evidence="1">
    <location>
        <begin position="3"/>
        <end position="78"/>
    </location>
</feature>
<organism evidence="2 3">
    <name type="scientific">Clostridium perfringens</name>
    <dbReference type="NCBI Taxonomy" id="1502"/>
    <lineage>
        <taxon>Bacteria</taxon>
        <taxon>Bacillati</taxon>
        <taxon>Bacillota</taxon>
        <taxon>Clostridia</taxon>
        <taxon>Eubacteriales</taxon>
        <taxon>Clostridiaceae</taxon>
        <taxon>Clostridium</taxon>
    </lineage>
</organism>
<dbReference type="GO" id="GO:0016874">
    <property type="term" value="F:ligase activity"/>
    <property type="evidence" value="ECO:0007669"/>
    <property type="project" value="UniProtKB-KW"/>
</dbReference>
<dbReference type="InterPro" id="IPR056975">
    <property type="entry name" value="HTH_73"/>
</dbReference>
<dbReference type="Pfam" id="PF24718">
    <property type="entry name" value="HTH_73"/>
    <property type="match status" value="1"/>
</dbReference>
<name>A0AAP4EF16_CLOPF</name>
<dbReference type="AlphaFoldDB" id="A0AAP4EF16"/>
<reference evidence="2" key="1">
    <citation type="submission" date="2023-04" db="EMBL/GenBank/DDBJ databases">
        <title>Epidemiological investigation of Clostridium perfringens isolated from cattle.</title>
        <authorList>
            <person name="Tian R."/>
        </authorList>
    </citation>
    <scope>NUCLEOTIDE SEQUENCE</scope>
    <source>
        <strain evidence="2">ZWCP172</strain>
    </source>
</reference>
<dbReference type="Proteomes" id="UP001222958">
    <property type="component" value="Unassembled WGS sequence"/>
</dbReference>
<evidence type="ECO:0000313" key="3">
    <source>
        <dbReference type="Proteomes" id="UP001222958"/>
    </source>
</evidence>
<sequence length="80" mass="9359">MNIEALGKELRKMYEDGEKRNEKVAMIHLFAIKFSDEIKNQDGTINNTLEEILKYAELRPSYKVELNKGINIAKYVRVIE</sequence>
<dbReference type="EMBL" id="JARVUX010000002">
    <property type="protein sequence ID" value="MDH2336003.1"/>
    <property type="molecule type" value="Genomic_DNA"/>
</dbReference>
<keyword evidence="2" id="KW-0436">Ligase</keyword>
<evidence type="ECO:0000313" key="2">
    <source>
        <dbReference type="EMBL" id="MDH2336003.1"/>
    </source>
</evidence>
<dbReference type="RefSeq" id="WP_279857493.1">
    <property type="nucleotide sequence ID" value="NZ_JARVUX010000002.1"/>
</dbReference>
<protein>
    <submittedName>
        <fullName evidence="2">DNA ligase</fullName>
    </submittedName>
</protein>
<comment type="caution">
    <text evidence="2">The sequence shown here is derived from an EMBL/GenBank/DDBJ whole genome shotgun (WGS) entry which is preliminary data.</text>
</comment>
<evidence type="ECO:0000259" key="1">
    <source>
        <dbReference type="Pfam" id="PF24718"/>
    </source>
</evidence>
<accession>A0AAP4EF16</accession>